<dbReference type="Proteomes" id="UP001465755">
    <property type="component" value="Unassembled WGS sequence"/>
</dbReference>
<organism evidence="3 4">
    <name type="scientific">Symbiochloris irregularis</name>
    <dbReference type="NCBI Taxonomy" id="706552"/>
    <lineage>
        <taxon>Eukaryota</taxon>
        <taxon>Viridiplantae</taxon>
        <taxon>Chlorophyta</taxon>
        <taxon>core chlorophytes</taxon>
        <taxon>Trebouxiophyceae</taxon>
        <taxon>Trebouxiales</taxon>
        <taxon>Trebouxiaceae</taxon>
        <taxon>Symbiochloris</taxon>
    </lineage>
</organism>
<keyword evidence="4" id="KW-1185">Reference proteome</keyword>
<reference evidence="3 4" key="1">
    <citation type="journal article" date="2024" name="Nat. Commun.">
        <title>Phylogenomics reveals the evolutionary origins of lichenization in chlorophyte algae.</title>
        <authorList>
            <person name="Puginier C."/>
            <person name="Libourel C."/>
            <person name="Otte J."/>
            <person name="Skaloud P."/>
            <person name="Haon M."/>
            <person name="Grisel S."/>
            <person name="Petersen M."/>
            <person name="Berrin J.G."/>
            <person name="Delaux P.M."/>
            <person name="Dal Grande F."/>
            <person name="Keller J."/>
        </authorList>
    </citation>
    <scope>NUCLEOTIDE SEQUENCE [LARGE SCALE GENOMIC DNA]</scope>
    <source>
        <strain evidence="3 4">SAG 2036</strain>
    </source>
</reference>
<comment type="caution">
    <text evidence="3">The sequence shown here is derived from an EMBL/GenBank/DDBJ whole genome shotgun (WGS) entry which is preliminary data.</text>
</comment>
<evidence type="ECO:0000313" key="4">
    <source>
        <dbReference type="Proteomes" id="UP001465755"/>
    </source>
</evidence>
<protein>
    <submittedName>
        <fullName evidence="3">Uncharacterized protein</fullName>
    </submittedName>
</protein>
<feature type="chain" id="PRO_5043598256" evidence="2">
    <location>
        <begin position="22"/>
        <end position="366"/>
    </location>
</feature>
<evidence type="ECO:0000256" key="2">
    <source>
        <dbReference type="SAM" id="SignalP"/>
    </source>
</evidence>
<sequence>MTFVALWVPLAGGLCSRQCNGCICSLISGRRLALQNKLRPSARAASLMQLTLQPRSMPAKPHKRASTGRQPDVSAEHKGRQLHVFGTAHLEHQADIACWILAKRPAAVVFETAVTPKHGMATGNVFDCVTGPQDPVQPLFVRWLCPLAQQIADSNGAALEDLAANFSAEQLAYIATLAIGAPLVFGDRSKRETFKRLLTIPTNVELDSAFGLQASLNALELLDGQPAIADPNHSTLNDCDLSNRNDLERPQQGASAAARQGIRRALVECVLRLSCGEGVLQEFQMYLPSLEPTEQEQYDAVTQLYGTPRMLLAVLSRQLLQRVCGGLGVDMWDVLQPLRQARPINGGSAVDPDLVMDLRLLNYQLD</sequence>
<evidence type="ECO:0000313" key="3">
    <source>
        <dbReference type="EMBL" id="KAK9792062.1"/>
    </source>
</evidence>
<keyword evidence="2" id="KW-0732">Signal</keyword>
<feature type="region of interest" description="Disordered" evidence="1">
    <location>
        <begin position="53"/>
        <end position="76"/>
    </location>
</feature>
<feature type="signal peptide" evidence="2">
    <location>
        <begin position="1"/>
        <end position="21"/>
    </location>
</feature>
<name>A0AAW1NR20_9CHLO</name>
<dbReference type="AlphaFoldDB" id="A0AAW1NR20"/>
<proteinExistence type="predicted"/>
<accession>A0AAW1NR20</accession>
<dbReference type="EMBL" id="JALJOQ010000167">
    <property type="protein sequence ID" value="KAK9792062.1"/>
    <property type="molecule type" value="Genomic_DNA"/>
</dbReference>
<evidence type="ECO:0000256" key="1">
    <source>
        <dbReference type="SAM" id="MobiDB-lite"/>
    </source>
</evidence>
<gene>
    <name evidence="3" type="ORF">WJX73_001677</name>
</gene>